<evidence type="ECO:0000313" key="3">
    <source>
        <dbReference type="Proteomes" id="UP000886653"/>
    </source>
</evidence>
<feature type="compositionally biased region" description="Polar residues" evidence="1">
    <location>
        <begin position="175"/>
        <end position="186"/>
    </location>
</feature>
<feature type="region of interest" description="Disordered" evidence="1">
    <location>
        <begin position="159"/>
        <end position="190"/>
    </location>
</feature>
<feature type="compositionally biased region" description="Polar residues" evidence="1">
    <location>
        <begin position="346"/>
        <end position="355"/>
    </location>
</feature>
<feature type="region of interest" description="Disordered" evidence="1">
    <location>
        <begin position="251"/>
        <end position="273"/>
    </location>
</feature>
<feature type="region of interest" description="Disordered" evidence="1">
    <location>
        <begin position="407"/>
        <end position="432"/>
    </location>
</feature>
<protein>
    <submittedName>
        <fullName evidence="2">Uncharacterized protein</fullName>
    </submittedName>
</protein>
<keyword evidence="3" id="KW-1185">Reference proteome</keyword>
<organism evidence="2 3">
    <name type="scientific">Cronartium quercuum f. sp. fusiforme G11</name>
    <dbReference type="NCBI Taxonomy" id="708437"/>
    <lineage>
        <taxon>Eukaryota</taxon>
        <taxon>Fungi</taxon>
        <taxon>Dikarya</taxon>
        <taxon>Basidiomycota</taxon>
        <taxon>Pucciniomycotina</taxon>
        <taxon>Pucciniomycetes</taxon>
        <taxon>Pucciniales</taxon>
        <taxon>Coleosporiaceae</taxon>
        <taxon>Cronartium</taxon>
    </lineage>
</organism>
<accession>A0A9P6TGD2</accession>
<feature type="region of interest" description="Disordered" evidence="1">
    <location>
        <begin position="322"/>
        <end position="355"/>
    </location>
</feature>
<dbReference type="EMBL" id="MU167213">
    <property type="protein sequence ID" value="KAG0151342.1"/>
    <property type="molecule type" value="Genomic_DNA"/>
</dbReference>
<dbReference type="OrthoDB" id="10432410at2759"/>
<gene>
    <name evidence="2" type="ORF">CROQUDRAFT_130048</name>
</gene>
<evidence type="ECO:0000313" key="2">
    <source>
        <dbReference type="EMBL" id="KAG0151342.1"/>
    </source>
</evidence>
<sequence>MAFNQTIPNPTSPDRSTFASISSSLPDPITHIERRHVTFYPIVRLIHAHDDLSNSCPSSMTHSHHDSRKGRMRIAKKTLSLSFSLTFHHRPMSSHFSISSPTLTADCNSRHATLERTRLEIEEDEQFIPSTPRELKITIPSITRRRSRKAIRMEEEERMRRWREATGGKLKSSLKVATSPNKTAPASNVGLDKTNIGLFGTPQPDHLTPDVTTPPHNSHANQIVDETRRMSMLSDPHPTVSQPVPIVAHVRPLPASDDSDNDEASSPEQGAKVQKRAFVRLAKKISDSGLNLRIFTPKPIRNKSLSQTSLVGCAPVDESEEVGESELKVDRMSSSSPRTWVPSFSPCRNRSTNVDQRTNVPMTSSLEVMSTPDLSGRLMTDGPDSRRSADNLILNRLPVRSNSYHLDPRARSQTTDEPYFNTDPYGPTTKIRFSVSKPQLDGDQDQRLTRYERELRPCCKDCWEATSKALDPEYEINFSPRALQLYRSRVGQNIETSTDEQKHDLIGSLPIQPTLLHDKTVICDWARLKQNSLTKKRREPNLIKSIEPIPVLPISNSSNLTSNVVKITSSQKLITLTV</sequence>
<evidence type="ECO:0000256" key="1">
    <source>
        <dbReference type="SAM" id="MobiDB-lite"/>
    </source>
</evidence>
<dbReference type="Proteomes" id="UP000886653">
    <property type="component" value="Unassembled WGS sequence"/>
</dbReference>
<reference evidence="2" key="1">
    <citation type="submission" date="2013-11" db="EMBL/GenBank/DDBJ databases">
        <title>Genome sequence of the fusiform rust pathogen reveals effectors for host alternation and coevolution with pine.</title>
        <authorList>
            <consortium name="DOE Joint Genome Institute"/>
            <person name="Smith K."/>
            <person name="Pendleton A."/>
            <person name="Kubisiak T."/>
            <person name="Anderson C."/>
            <person name="Salamov A."/>
            <person name="Aerts A."/>
            <person name="Riley R."/>
            <person name="Clum A."/>
            <person name="Lindquist E."/>
            <person name="Ence D."/>
            <person name="Campbell M."/>
            <person name="Kronenberg Z."/>
            <person name="Feau N."/>
            <person name="Dhillon B."/>
            <person name="Hamelin R."/>
            <person name="Burleigh J."/>
            <person name="Smith J."/>
            <person name="Yandell M."/>
            <person name="Nelson C."/>
            <person name="Grigoriev I."/>
            <person name="Davis J."/>
        </authorList>
    </citation>
    <scope>NUCLEOTIDE SEQUENCE</scope>
    <source>
        <strain evidence="2">G11</strain>
    </source>
</reference>
<dbReference type="AlphaFoldDB" id="A0A9P6TGD2"/>
<feature type="region of interest" description="Disordered" evidence="1">
    <location>
        <begin position="1"/>
        <end position="20"/>
    </location>
</feature>
<comment type="caution">
    <text evidence="2">The sequence shown here is derived from an EMBL/GenBank/DDBJ whole genome shotgun (WGS) entry which is preliminary data.</text>
</comment>
<proteinExistence type="predicted"/>
<name>A0A9P6TGD2_9BASI</name>